<dbReference type="GO" id="GO:0005524">
    <property type="term" value="F:ATP binding"/>
    <property type="evidence" value="ECO:0007669"/>
    <property type="project" value="UniProtKB-KW"/>
</dbReference>
<keyword evidence="3" id="KW-0378">Hydrolase</keyword>
<dbReference type="Pfam" id="PF13087">
    <property type="entry name" value="AAA_12"/>
    <property type="match status" value="1"/>
</dbReference>
<organism evidence="8 9">
    <name type="scientific">Scleroderma citrinum Foug A</name>
    <dbReference type="NCBI Taxonomy" id="1036808"/>
    <lineage>
        <taxon>Eukaryota</taxon>
        <taxon>Fungi</taxon>
        <taxon>Dikarya</taxon>
        <taxon>Basidiomycota</taxon>
        <taxon>Agaricomycotina</taxon>
        <taxon>Agaricomycetes</taxon>
        <taxon>Agaricomycetidae</taxon>
        <taxon>Boletales</taxon>
        <taxon>Sclerodermatineae</taxon>
        <taxon>Sclerodermataceae</taxon>
        <taxon>Scleroderma</taxon>
    </lineage>
</organism>
<dbReference type="HOGENOM" id="CLU_074986_0_0_1"/>
<evidence type="ECO:0000256" key="5">
    <source>
        <dbReference type="ARBA" id="ARBA00022840"/>
    </source>
</evidence>
<reference evidence="9" key="2">
    <citation type="submission" date="2015-01" db="EMBL/GenBank/DDBJ databases">
        <title>Evolutionary Origins and Diversification of the Mycorrhizal Mutualists.</title>
        <authorList>
            <consortium name="DOE Joint Genome Institute"/>
            <consortium name="Mycorrhizal Genomics Consortium"/>
            <person name="Kohler A."/>
            <person name="Kuo A."/>
            <person name="Nagy L.G."/>
            <person name="Floudas D."/>
            <person name="Copeland A."/>
            <person name="Barry K.W."/>
            <person name="Cichocki N."/>
            <person name="Veneault-Fourrey C."/>
            <person name="LaButti K."/>
            <person name="Lindquist E.A."/>
            <person name="Lipzen A."/>
            <person name="Lundell T."/>
            <person name="Morin E."/>
            <person name="Murat C."/>
            <person name="Riley R."/>
            <person name="Ohm R."/>
            <person name="Sun H."/>
            <person name="Tunlid A."/>
            <person name="Henrissat B."/>
            <person name="Grigoriev I.V."/>
            <person name="Hibbett D.S."/>
            <person name="Martin F."/>
        </authorList>
    </citation>
    <scope>NUCLEOTIDE SEQUENCE [LARGE SCALE GENOMIC DNA]</scope>
    <source>
        <strain evidence="9">Foug A</strain>
    </source>
</reference>
<dbReference type="AlphaFoldDB" id="A0A0C3ARD8"/>
<protein>
    <recommendedName>
        <fullName evidence="10">DNA2/NAM7 helicase-like C-terminal domain-containing protein</fullName>
    </recommendedName>
</protein>
<dbReference type="STRING" id="1036808.A0A0C3ARD8"/>
<dbReference type="InterPro" id="IPR041677">
    <property type="entry name" value="DNA2/NAM7_AAA_11"/>
</dbReference>
<dbReference type="InParanoid" id="A0A0C3ARD8"/>
<evidence type="ECO:0000313" key="8">
    <source>
        <dbReference type="EMBL" id="KIM67502.1"/>
    </source>
</evidence>
<dbReference type="CDD" id="cd18808">
    <property type="entry name" value="SF1_C_Upf1"/>
    <property type="match status" value="1"/>
</dbReference>
<proteinExistence type="inferred from homology"/>
<dbReference type="GO" id="GO:0043139">
    <property type="term" value="F:5'-3' DNA helicase activity"/>
    <property type="evidence" value="ECO:0007669"/>
    <property type="project" value="TreeGrafter"/>
</dbReference>
<gene>
    <name evidence="8" type="ORF">SCLCIDRAFT_107863</name>
</gene>
<dbReference type="SUPFAM" id="SSF52540">
    <property type="entry name" value="P-loop containing nucleoside triphosphate hydrolases"/>
    <property type="match status" value="1"/>
</dbReference>
<dbReference type="Gene3D" id="3.40.50.300">
    <property type="entry name" value="P-loop containing nucleotide triphosphate hydrolases"/>
    <property type="match status" value="3"/>
</dbReference>
<dbReference type="InterPro" id="IPR027417">
    <property type="entry name" value="P-loop_NTPase"/>
</dbReference>
<keyword evidence="2" id="KW-0547">Nucleotide-binding</keyword>
<dbReference type="InterPro" id="IPR041679">
    <property type="entry name" value="DNA2/NAM7-like_C"/>
</dbReference>
<name>A0A0C3ARD8_9AGAM</name>
<evidence type="ECO:0000313" key="9">
    <source>
        <dbReference type="Proteomes" id="UP000053989"/>
    </source>
</evidence>
<dbReference type="PANTHER" id="PTHR43788:SF8">
    <property type="entry name" value="DNA-BINDING PROTEIN SMUBP-2"/>
    <property type="match status" value="1"/>
</dbReference>
<dbReference type="EMBL" id="KN822012">
    <property type="protein sequence ID" value="KIM67502.1"/>
    <property type="molecule type" value="Genomic_DNA"/>
</dbReference>
<feature type="domain" description="DNA2/NAM7 helicase helicase" evidence="6">
    <location>
        <begin position="1"/>
        <end position="49"/>
    </location>
</feature>
<dbReference type="Proteomes" id="UP000053989">
    <property type="component" value="Unassembled WGS sequence"/>
</dbReference>
<evidence type="ECO:0000259" key="6">
    <source>
        <dbReference type="Pfam" id="PF13086"/>
    </source>
</evidence>
<dbReference type="GO" id="GO:0016787">
    <property type="term" value="F:hydrolase activity"/>
    <property type="evidence" value="ECO:0007669"/>
    <property type="project" value="UniProtKB-KW"/>
</dbReference>
<evidence type="ECO:0000256" key="3">
    <source>
        <dbReference type="ARBA" id="ARBA00022801"/>
    </source>
</evidence>
<accession>A0A0C3ARD8</accession>
<evidence type="ECO:0000256" key="2">
    <source>
        <dbReference type="ARBA" id="ARBA00022741"/>
    </source>
</evidence>
<dbReference type="InterPro" id="IPR050534">
    <property type="entry name" value="Coronavir_polyprotein_1ab"/>
</dbReference>
<dbReference type="InterPro" id="IPR047187">
    <property type="entry name" value="SF1_C_Upf1"/>
</dbReference>
<keyword evidence="4" id="KW-0347">Helicase</keyword>
<dbReference type="OrthoDB" id="6513042at2759"/>
<feature type="domain" description="DNA2/NAM7 helicase-like C-terminal" evidence="7">
    <location>
        <begin position="160"/>
        <end position="310"/>
    </location>
</feature>
<evidence type="ECO:0000256" key="1">
    <source>
        <dbReference type="ARBA" id="ARBA00007913"/>
    </source>
</evidence>
<dbReference type="Pfam" id="PF13086">
    <property type="entry name" value="AAA_11"/>
    <property type="match status" value="1"/>
</dbReference>
<evidence type="ECO:0000259" key="7">
    <source>
        <dbReference type="Pfam" id="PF13087"/>
    </source>
</evidence>
<reference evidence="8 9" key="1">
    <citation type="submission" date="2014-04" db="EMBL/GenBank/DDBJ databases">
        <authorList>
            <consortium name="DOE Joint Genome Institute"/>
            <person name="Kuo A."/>
            <person name="Kohler A."/>
            <person name="Nagy L.G."/>
            <person name="Floudas D."/>
            <person name="Copeland A."/>
            <person name="Barry K.W."/>
            <person name="Cichocki N."/>
            <person name="Veneault-Fourrey C."/>
            <person name="LaButti K."/>
            <person name="Lindquist E.A."/>
            <person name="Lipzen A."/>
            <person name="Lundell T."/>
            <person name="Morin E."/>
            <person name="Murat C."/>
            <person name="Sun H."/>
            <person name="Tunlid A."/>
            <person name="Henrissat B."/>
            <person name="Grigoriev I.V."/>
            <person name="Hibbett D.S."/>
            <person name="Martin F."/>
            <person name="Nordberg H.P."/>
            <person name="Cantor M.N."/>
            <person name="Hua S.X."/>
        </authorList>
    </citation>
    <scope>NUCLEOTIDE SEQUENCE [LARGE SCALE GENOMIC DNA]</scope>
    <source>
        <strain evidence="8 9">Foug A</strain>
    </source>
</reference>
<dbReference type="CDD" id="cd17934">
    <property type="entry name" value="DEXXQc_Upf1-like"/>
    <property type="match status" value="1"/>
</dbReference>
<evidence type="ECO:0008006" key="10">
    <source>
        <dbReference type="Google" id="ProtNLM"/>
    </source>
</evidence>
<dbReference type="PANTHER" id="PTHR43788">
    <property type="entry name" value="DNA2/NAM7 HELICASE FAMILY MEMBER"/>
    <property type="match status" value="1"/>
</dbReference>
<keyword evidence="9" id="KW-1185">Reference proteome</keyword>
<evidence type="ECO:0000256" key="4">
    <source>
        <dbReference type="ARBA" id="ARBA00022806"/>
    </source>
</evidence>
<keyword evidence="5" id="KW-0067">ATP-binding</keyword>
<comment type="similarity">
    <text evidence="1">Belongs to the DNA2/NAM7 helicase family.</text>
</comment>
<sequence length="349" mass="39068">MIHGPPGTGKTTVIAAAVTSFHHADPQRSIWIAAQSNVAVKNIAEKLCDVGFHDFKLLVSRDFYFDWHEHLYGDVLQARCIFSDEFSNSTVGAERQLLGARVILCTLSMMSSRSIATFIRIAPVQTIIFDEASQIEVGDYVPVIHSFSSTLRKIVFIGDNKQYRMPCVIGDFISENVYHGQLTTCHNTTDPKACRFIDVKGGNEAKQGHSWVNHGEVINVCRLARLHQDRNKSYRIITPYDAQRNAIENGLKNANLPWENIVFNVDSFQGNEGDHIIVSVVRTRNIGFLENERRTNVMLTRCKQSMTICTRRAFISSPQVSGTLIGRLAASLGPGMWIDQRDVLNGNLS</sequence>